<gene>
    <name evidence="2" type="ORF">H8K55_14935</name>
</gene>
<feature type="transmembrane region" description="Helical" evidence="1">
    <location>
        <begin position="39"/>
        <end position="60"/>
    </location>
</feature>
<proteinExistence type="predicted"/>
<keyword evidence="1" id="KW-0472">Membrane</keyword>
<accession>A0ABR6YEB1</accession>
<dbReference type="Proteomes" id="UP000624279">
    <property type="component" value="Unassembled WGS sequence"/>
</dbReference>
<name>A0ABR6YEB1_9BURK</name>
<organism evidence="2 3">
    <name type="scientific">Undibacterium flavidum</name>
    <dbReference type="NCBI Taxonomy" id="2762297"/>
    <lineage>
        <taxon>Bacteria</taxon>
        <taxon>Pseudomonadati</taxon>
        <taxon>Pseudomonadota</taxon>
        <taxon>Betaproteobacteria</taxon>
        <taxon>Burkholderiales</taxon>
        <taxon>Oxalobacteraceae</taxon>
        <taxon>Undibacterium</taxon>
    </lineage>
</organism>
<keyword evidence="1" id="KW-0812">Transmembrane</keyword>
<feature type="transmembrane region" description="Helical" evidence="1">
    <location>
        <begin position="81"/>
        <end position="99"/>
    </location>
</feature>
<keyword evidence="3" id="KW-1185">Reference proteome</keyword>
<comment type="caution">
    <text evidence="2">The sequence shown here is derived from an EMBL/GenBank/DDBJ whole genome shotgun (WGS) entry which is preliminary data.</text>
</comment>
<reference evidence="2 3" key="1">
    <citation type="submission" date="2020-08" db="EMBL/GenBank/DDBJ databases">
        <title>Novel species isolated from subtropical streams in China.</title>
        <authorList>
            <person name="Lu H."/>
        </authorList>
    </citation>
    <scope>NUCLEOTIDE SEQUENCE [LARGE SCALE GENOMIC DNA]</scope>
    <source>
        <strain evidence="2 3">LX15W</strain>
    </source>
</reference>
<evidence type="ECO:0000313" key="2">
    <source>
        <dbReference type="EMBL" id="MBC3874885.1"/>
    </source>
</evidence>
<evidence type="ECO:0000313" key="3">
    <source>
        <dbReference type="Proteomes" id="UP000624279"/>
    </source>
</evidence>
<feature type="transmembrane region" description="Helical" evidence="1">
    <location>
        <begin position="7"/>
        <end position="27"/>
    </location>
</feature>
<keyword evidence="1" id="KW-1133">Transmembrane helix</keyword>
<protein>
    <submittedName>
        <fullName evidence="2">Uncharacterized protein</fullName>
    </submittedName>
</protein>
<dbReference type="RefSeq" id="WP_186942873.1">
    <property type="nucleotide sequence ID" value="NZ_JACOGA010000014.1"/>
</dbReference>
<sequence>MNVKNLLIKNALICFAIFSAITLLVVFSSKVHLGFFGNVALLLSGAFFTTVGVVIGDAIRHFVMPDAFISSSATETFKTKIFWMIGPQVIGWIIGYIAANGFMKNVLGYAL</sequence>
<evidence type="ECO:0000256" key="1">
    <source>
        <dbReference type="SAM" id="Phobius"/>
    </source>
</evidence>
<dbReference type="EMBL" id="JACOGA010000014">
    <property type="protein sequence ID" value="MBC3874885.1"/>
    <property type="molecule type" value="Genomic_DNA"/>
</dbReference>